<evidence type="ECO:0000313" key="2">
    <source>
        <dbReference type="Proteomes" id="UP000789405"/>
    </source>
</evidence>
<keyword evidence="2" id="KW-1185">Reference proteome</keyword>
<protein>
    <submittedName>
        <fullName evidence="1">28405_t:CDS:1</fullName>
    </submittedName>
</protein>
<accession>A0A9N9HPD5</accession>
<reference evidence="1" key="1">
    <citation type="submission" date="2021-06" db="EMBL/GenBank/DDBJ databases">
        <authorList>
            <person name="Kallberg Y."/>
            <person name="Tangrot J."/>
            <person name="Rosling A."/>
        </authorList>
    </citation>
    <scope>NUCLEOTIDE SEQUENCE</scope>
    <source>
        <strain evidence="1">MA453B</strain>
    </source>
</reference>
<feature type="non-terminal residue" evidence="1">
    <location>
        <position position="1"/>
    </location>
</feature>
<gene>
    <name evidence="1" type="ORF">DERYTH_LOCUS12876</name>
</gene>
<proteinExistence type="predicted"/>
<comment type="caution">
    <text evidence="1">The sequence shown here is derived from an EMBL/GenBank/DDBJ whole genome shotgun (WGS) entry which is preliminary data.</text>
</comment>
<organism evidence="1 2">
    <name type="scientific">Dentiscutata erythropus</name>
    <dbReference type="NCBI Taxonomy" id="1348616"/>
    <lineage>
        <taxon>Eukaryota</taxon>
        <taxon>Fungi</taxon>
        <taxon>Fungi incertae sedis</taxon>
        <taxon>Mucoromycota</taxon>
        <taxon>Glomeromycotina</taxon>
        <taxon>Glomeromycetes</taxon>
        <taxon>Diversisporales</taxon>
        <taxon>Gigasporaceae</taxon>
        <taxon>Dentiscutata</taxon>
    </lineage>
</organism>
<dbReference type="EMBL" id="CAJVPY010008659">
    <property type="protein sequence ID" value="CAG8699137.1"/>
    <property type="molecule type" value="Genomic_DNA"/>
</dbReference>
<sequence length="41" mass="4680">YMNLEDIELDNSLNNTKKIASDMDIIENNVVIPELLDTNSK</sequence>
<name>A0A9N9HPD5_9GLOM</name>
<dbReference type="AlphaFoldDB" id="A0A9N9HPD5"/>
<evidence type="ECO:0000313" key="1">
    <source>
        <dbReference type="EMBL" id="CAG8699137.1"/>
    </source>
</evidence>
<dbReference type="Proteomes" id="UP000789405">
    <property type="component" value="Unassembled WGS sequence"/>
</dbReference>